<name>A0AAP5UAY7_9LACT</name>
<evidence type="ECO:0000313" key="3">
    <source>
        <dbReference type="Proteomes" id="UP001250218"/>
    </source>
</evidence>
<dbReference type="AlphaFoldDB" id="A0AAP5UAY7"/>
<protein>
    <submittedName>
        <fullName evidence="2">Uncharacterized protein</fullName>
    </submittedName>
</protein>
<dbReference type="Proteomes" id="UP001250218">
    <property type="component" value="Unassembled WGS sequence"/>
</dbReference>
<evidence type="ECO:0000313" key="2">
    <source>
        <dbReference type="EMBL" id="MDT2945554.1"/>
    </source>
</evidence>
<accession>A0AAP5UAY7</accession>
<proteinExistence type="predicted"/>
<feature type="coiled-coil region" evidence="1">
    <location>
        <begin position="37"/>
        <end position="149"/>
    </location>
</feature>
<comment type="caution">
    <text evidence="2">The sequence shown here is derived from an EMBL/GenBank/DDBJ whole genome shotgun (WGS) entry which is preliminary data.</text>
</comment>
<reference evidence="2" key="1">
    <citation type="submission" date="2023-03" db="EMBL/GenBank/DDBJ databases">
        <authorList>
            <person name="Shen W."/>
            <person name="Cai J."/>
        </authorList>
    </citation>
    <scope>NUCLEOTIDE SEQUENCE</scope>
    <source>
        <strain evidence="2">Y37</strain>
    </source>
</reference>
<dbReference type="EMBL" id="JARQDL010000004">
    <property type="protein sequence ID" value="MDT2945554.1"/>
    <property type="molecule type" value="Genomic_DNA"/>
</dbReference>
<evidence type="ECO:0000256" key="1">
    <source>
        <dbReference type="SAM" id="Coils"/>
    </source>
</evidence>
<gene>
    <name evidence="2" type="ORF">P7I04_05805</name>
</gene>
<sequence length="178" mass="19607">MNFKKVVIVAATVGVFFSAGLGVKSLAENFWAGHTDVETINSSIDTLTSRIQEKKQNVVTLTNELGQARIAVSNFNDQLNIARQQLEQANHDKETQLQQKVDEINQRISEGNQRVAEKQREVDAANQTINSLNQQISTLQNQVQNNNNQALSDVQATRSKAVQAVQQTADSSDSAISK</sequence>
<organism evidence="2 3">
    <name type="scientific">Lactococcus lactis</name>
    <dbReference type="NCBI Taxonomy" id="1358"/>
    <lineage>
        <taxon>Bacteria</taxon>
        <taxon>Bacillati</taxon>
        <taxon>Bacillota</taxon>
        <taxon>Bacilli</taxon>
        <taxon>Lactobacillales</taxon>
        <taxon>Streptococcaceae</taxon>
        <taxon>Lactococcus</taxon>
    </lineage>
</organism>
<dbReference type="RefSeq" id="WP_311802488.1">
    <property type="nucleotide sequence ID" value="NZ_JARQCI010000004.1"/>
</dbReference>
<dbReference type="Gene3D" id="1.10.287.1490">
    <property type="match status" value="1"/>
</dbReference>
<keyword evidence="1" id="KW-0175">Coiled coil</keyword>